<dbReference type="AlphaFoldDB" id="A0A3P7JQ92"/>
<accession>A0A3P7JQ92</accession>
<keyword evidence="2" id="KW-1185">Reference proteome</keyword>
<protein>
    <submittedName>
        <fullName evidence="1">Uncharacterized protein</fullName>
    </submittedName>
</protein>
<reference evidence="1 2" key="1">
    <citation type="submission" date="2018-11" db="EMBL/GenBank/DDBJ databases">
        <authorList>
            <consortium name="Pathogen Informatics"/>
        </authorList>
    </citation>
    <scope>NUCLEOTIDE SEQUENCE [LARGE SCALE GENOMIC DNA]</scope>
</reference>
<gene>
    <name evidence="1" type="ORF">SVUK_LOCUS13435</name>
</gene>
<proteinExistence type="predicted"/>
<evidence type="ECO:0000313" key="2">
    <source>
        <dbReference type="Proteomes" id="UP000270094"/>
    </source>
</evidence>
<evidence type="ECO:0000313" key="1">
    <source>
        <dbReference type="EMBL" id="VDM78437.1"/>
    </source>
</evidence>
<dbReference type="Proteomes" id="UP000270094">
    <property type="component" value="Unassembled WGS sequence"/>
</dbReference>
<dbReference type="EMBL" id="UYYB01101952">
    <property type="protein sequence ID" value="VDM78437.1"/>
    <property type="molecule type" value="Genomic_DNA"/>
</dbReference>
<sequence length="77" mass="9050">MTTILFSGSYTNHIGADHLLHYRTAKWTGSFCFQVGHNRTTALGNRPTYTRILRSLRQRELTNYQYSMRNARNKQIN</sequence>
<organism evidence="1 2">
    <name type="scientific">Strongylus vulgaris</name>
    <name type="common">Blood worm</name>
    <dbReference type="NCBI Taxonomy" id="40348"/>
    <lineage>
        <taxon>Eukaryota</taxon>
        <taxon>Metazoa</taxon>
        <taxon>Ecdysozoa</taxon>
        <taxon>Nematoda</taxon>
        <taxon>Chromadorea</taxon>
        <taxon>Rhabditida</taxon>
        <taxon>Rhabditina</taxon>
        <taxon>Rhabditomorpha</taxon>
        <taxon>Strongyloidea</taxon>
        <taxon>Strongylidae</taxon>
        <taxon>Strongylus</taxon>
    </lineage>
</organism>
<name>A0A3P7JQ92_STRVU</name>